<dbReference type="OrthoDB" id="5962009at2759"/>
<evidence type="ECO:0000256" key="1">
    <source>
        <dbReference type="ARBA" id="ARBA00023284"/>
    </source>
</evidence>
<dbReference type="EMBL" id="OV696704">
    <property type="protein sequence ID" value="CAH1251893.1"/>
    <property type="molecule type" value="Genomic_DNA"/>
</dbReference>
<reference evidence="2" key="1">
    <citation type="submission" date="2022-01" db="EMBL/GenBank/DDBJ databases">
        <authorList>
            <person name="Braso-Vives M."/>
        </authorList>
    </citation>
    <scope>NUCLEOTIDE SEQUENCE</scope>
</reference>
<evidence type="ECO:0000313" key="2">
    <source>
        <dbReference type="EMBL" id="CAH1251893.1"/>
    </source>
</evidence>
<dbReference type="Proteomes" id="UP000838412">
    <property type="component" value="Chromosome 19"/>
</dbReference>
<accession>A0A8J9ZDW9</accession>
<organism evidence="2 3">
    <name type="scientific">Branchiostoma lanceolatum</name>
    <name type="common">Common lancelet</name>
    <name type="synonym">Amphioxus lanceolatum</name>
    <dbReference type="NCBI Taxonomy" id="7740"/>
    <lineage>
        <taxon>Eukaryota</taxon>
        <taxon>Metazoa</taxon>
        <taxon>Chordata</taxon>
        <taxon>Cephalochordata</taxon>
        <taxon>Leptocardii</taxon>
        <taxon>Amphioxiformes</taxon>
        <taxon>Branchiostomatidae</taxon>
        <taxon>Branchiostoma</taxon>
    </lineage>
</organism>
<evidence type="ECO:0000313" key="3">
    <source>
        <dbReference type="Proteomes" id="UP000838412"/>
    </source>
</evidence>
<keyword evidence="3" id="KW-1185">Reference proteome</keyword>
<proteinExistence type="predicted"/>
<protein>
    <submittedName>
        <fullName evidence="2">MIEN1 protein</fullName>
    </submittedName>
</protein>
<dbReference type="Pfam" id="PF10262">
    <property type="entry name" value="Rdx"/>
    <property type="match status" value="1"/>
</dbReference>
<dbReference type="InterPro" id="IPR011893">
    <property type="entry name" value="Selenoprotein_Rdx-typ"/>
</dbReference>
<sequence length="90" mass="10098">MGAEDEGTPPAIRNWPIRSRRLFLKRKSRELSGDPVSSFEITVDGQLLFSKLESGGFPEDKEILEALSNYKEGEKVEQVTNIQFPGCTIL</sequence>
<dbReference type="Gene3D" id="3.40.30.10">
    <property type="entry name" value="Glutaredoxin"/>
    <property type="match status" value="1"/>
</dbReference>
<dbReference type="NCBIfam" id="TIGR02174">
    <property type="entry name" value="CXXU_selWTH"/>
    <property type="match status" value="1"/>
</dbReference>
<dbReference type="InterPro" id="IPR036249">
    <property type="entry name" value="Thioredoxin-like_sf"/>
</dbReference>
<dbReference type="AlphaFoldDB" id="A0A8J9ZDW9"/>
<dbReference type="SUPFAM" id="SSF52833">
    <property type="entry name" value="Thioredoxin-like"/>
    <property type="match status" value="1"/>
</dbReference>
<keyword evidence="1" id="KW-0676">Redox-active center</keyword>
<gene>
    <name evidence="2" type="primary">MIEN1</name>
    <name evidence="2" type="ORF">BLAG_LOCUS12130</name>
</gene>
<name>A0A8J9ZDW9_BRALA</name>